<evidence type="ECO:0000256" key="5">
    <source>
        <dbReference type="SAM" id="Phobius"/>
    </source>
</evidence>
<gene>
    <name evidence="6" type="ORF">CHH67_04610</name>
</gene>
<keyword evidence="2 5" id="KW-0812">Transmembrane</keyword>
<dbReference type="PANTHER" id="PTHR35529:SF2">
    <property type="entry name" value="SPORULATION PROTEIN YTAF-RELATED"/>
    <property type="match status" value="1"/>
</dbReference>
<proteinExistence type="predicted"/>
<evidence type="ECO:0000313" key="6">
    <source>
        <dbReference type="EMBL" id="PAD79218.1"/>
    </source>
</evidence>
<dbReference type="Proteomes" id="UP000215596">
    <property type="component" value="Unassembled WGS sequence"/>
</dbReference>
<dbReference type="OrthoDB" id="1679205at2"/>
<sequence length="249" mass="26356">MLSLIFSPVLLAFALSLDGFGAGVTYGLRKTRIPLLSVLIISLCSGLVLGISMQAGALLQRFFSPFAASVIGAVILILLGCWSLWQQLKRAGDSESEPPLVLHKEVEERSEASVSGELPATAAGIPAKRSEPGDGQKAVFSLEIRKLGIVIQILRSPARADMDDSGSISPWEAMWLGIALSLDAFGAGLGAAMLGFSPLGTAVIVAIFSGTFLLLGMKIGLRFASSRSMKYISYLPAFLLIIMGIMKLL</sequence>
<dbReference type="InterPro" id="IPR003810">
    <property type="entry name" value="Mntp/YtaF"/>
</dbReference>
<dbReference type="AlphaFoldDB" id="A0A268F1F9"/>
<reference evidence="6 7" key="1">
    <citation type="submission" date="2017-07" db="EMBL/GenBank/DDBJ databases">
        <title>Isolation and whole genome analysis of endospore-forming bacteria from heroin.</title>
        <authorList>
            <person name="Kalinowski J."/>
            <person name="Ahrens B."/>
            <person name="Al-Dilaimi A."/>
            <person name="Winkler A."/>
            <person name="Wibberg D."/>
            <person name="Schleenbecker U."/>
            <person name="Ruckert C."/>
            <person name="Wolfel R."/>
            <person name="Grass G."/>
        </authorList>
    </citation>
    <scope>NUCLEOTIDE SEQUENCE [LARGE SCALE GENOMIC DNA]</scope>
    <source>
        <strain evidence="6 7">7537-G1</strain>
    </source>
</reference>
<evidence type="ECO:0000256" key="1">
    <source>
        <dbReference type="ARBA" id="ARBA00022475"/>
    </source>
</evidence>
<feature type="transmembrane region" description="Helical" evidence="5">
    <location>
        <begin position="62"/>
        <end position="85"/>
    </location>
</feature>
<dbReference type="EMBL" id="NPBY01000013">
    <property type="protein sequence ID" value="PAD79218.1"/>
    <property type="molecule type" value="Genomic_DNA"/>
</dbReference>
<feature type="transmembrane region" description="Helical" evidence="5">
    <location>
        <begin position="35"/>
        <end position="56"/>
    </location>
</feature>
<feature type="transmembrane region" description="Helical" evidence="5">
    <location>
        <begin position="199"/>
        <end position="219"/>
    </location>
</feature>
<dbReference type="RefSeq" id="WP_095263814.1">
    <property type="nucleotide sequence ID" value="NZ_NPBY01000013.1"/>
</dbReference>
<keyword evidence="4 5" id="KW-0472">Membrane</keyword>
<feature type="transmembrane region" description="Helical" evidence="5">
    <location>
        <begin position="173"/>
        <end position="193"/>
    </location>
</feature>
<evidence type="ECO:0000256" key="2">
    <source>
        <dbReference type="ARBA" id="ARBA00022692"/>
    </source>
</evidence>
<keyword evidence="1" id="KW-1003">Cell membrane</keyword>
<accession>A0A268F1F9</accession>
<dbReference type="PANTHER" id="PTHR35529">
    <property type="entry name" value="MANGANESE EFFLUX PUMP MNTP-RELATED"/>
    <property type="match status" value="1"/>
</dbReference>
<dbReference type="Pfam" id="PF02659">
    <property type="entry name" value="Mntp"/>
    <property type="match status" value="2"/>
</dbReference>
<evidence type="ECO:0000256" key="4">
    <source>
        <dbReference type="ARBA" id="ARBA00023136"/>
    </source>
</evidence>
<protein>
    <submittedName>
        <fullName evidence="6">Sporulation membrane protein YtaF</fullName>
    </submittedName>
</protein>
<evidence type="ECO:0000256" key="3">
    <source>
        <dbReference type="ARBA" id="ARBA00022989"/>
    </source>
</evidence>
<evidence type="ECO:0000313" key="7">
    <source>
        <dbReference type="Proteomes" id="UP000215596"/>
    </source>
</evidence>
<feature type="transmembrane region" description="Helical" evidence="5">
    <location>
        <begin position="6"/>
        <end position="28"/>
    </location>
</feature>
<feature type="transmembrane region" description="Helical" evidence="5">
    <location>
        <begin position="231"/>
        <end position="248"/>
    </location>
</feature>
<name>A0A268F1F9_9BACL</name>
<comment type="caution">
    <text evidence="6">The sequence shown here is derived from an EMBL/GenBank/DDBJ whole genome shotgun (WGS) entry which is preliminary data.</text>
</comment>
<organism evidence="6 7">
    <name type="scientific">Paenibacillus campinasensis</name>
    <dbReference type="NCBI Taxonomy" id="66347"/>
    <lineage>
        <taxon>Bacteria</taxon>
        <taxon>Bacillati</taxon>
        <taxon>Bacillota</taxon>
        <taxon>Bacilli</taxon>
        <taxon>Bacillales</taxon>
        <taxon>Paenibacillaceae</taxon>
        <taxon>Paenibacillus</taxon>
    </lineage>
</organism>
<keyword evidence="3 5" id="KW-1133">Transmembrane helix</keyword>